<evidence type="ECO:0000313" key="2">
    <source>
        <dbReference type="Proteomes" id="UP000287651"/>
    </source>
</evidence>
<organism evidence="1 2">
    <name type="scientific">Ensete ventricosum</name>
    <name type="common">Abyssinian banana</name>
    <name type="synonym">Musa ensete</name>
    <dbReference type="NCBI Taxonomy" id="4639"/>
    <lineage>
        <taxon>Eukaryota</taxon>
        <taxon>Viridiplantae</taxon>
        <taxon>Streptophyta</taxon>
        <taxon>Embryophyta</taxon>
        <taxon>Tracheophyta</taxon>
        <taxon>Spermatophyta</taxon>
        <taxon>Magnoliopsida</taxon>
        <taxon>Liliopsida</taxon>
        <taxon>Zingiberales</taxon>
        <taxon>Musaceae</taxon>
        <taxon>Ensete</taxon>
    </lineage>
</organism>
<evidence type="ECO:0000313" key="1">
    <source>
        <dbReference type="EMBL" id="RRT36419.1"/>
    </source>
</evidence>
<accession>A0A426XAB5</accession>
<dbReference type="EMBL" id="AMZH03023640">
    <property type="protein sequence ID" value="RRT36419.1"/>
    <property type="molecule type" value="Genomic_DNA"/>
</dbReference>
<comment type="caution">
    <text evidence="1">The sequence shown here is derived from an EMBL/GenBank/DDBJ whole genome shotgun (WGS) entry which is preliminary data.</text>
</comment>
<gene>
    <name evidence="1" type="ORF">B296_00048726</name>
</gene>
<feature type="non-terminal residue" evidence="1">
    <location>
        <position position="130"/>
    </location>
</feature>
<reference evidence="1 2" key="1">
    <citation type="journal article" date="2014" name="Agronomy (Basel)">
        <title>A Draft Genome Sequence for Ensete ventricosum, the Drought-Tolerant Tree Against Hunger.</title>
        <authorList>
            <person name="Harrison J."/>
            <person name="Moore K.A."/>
            <person name="Paszkiewicz K."/>
            <person name="Jones T."/>
            <person name="Grant M."/>
            <person name="Ambacheew D."/>
            <person name="Muzemil S."/>
            <person name="Studholme D.J."/>
        </authorList>
    </citation>
    <scope>NUCLEOTIDE SEQUENCE [LARGE SCALE GENOMIC DNA]</scope>
</reference>
<name>A0A426XAB5_ENSVE</name>
<protein>
    <submittedName>
        <fullName evidence="1">Uncharacterized protein</fullName>
    </submittedName>
</protein>
<dbReference type="Proteomes" id="UP000287651">
    <property type="component" value="Unassembled WGS sequence"/>
</dbReference>
<sequence>MDEEDTVAIMDKEDESVAIASVGGELVGGWELLEALRRDRREVAGVLRVLREHHGPPRHEPVDGPTLFPFIRHCCAPRSSLLSSRIRSRKTEIRTSSLHESDLGRQRSGIPRFDRLQLLPGQIVAVQVAA</sequence>
<dbReference type="AlphaFoldDB" id="A0A426XAB5"/>
<proteinExistence type="predicted"/>